<keyword evidence="17" id="KW-0675">Receptor</keyword>
<evidence type="ECO:0000256" key="15">
    <source>
        <dbReference type="ARBA" id="ARBA00022989"/>
    </source>
</evidence>
<dbReference type="GO" id="GO:0005524">
    <property type="term" value="F:ATP binding"/>
    <property type="evidence" value="ECO:0007669"/>
    <property type="project" value="UniProtKB-KW"/>
</dbReference>
<evidence type="ECO:0000256" key="13">
    <source>
        <dbReference type="ARBA" id="ARBA00022782"/>
    </source>
</evidence>
<feature type="chain" id="PRO_5024443494" description="non-specific serine/threonine protein kinase" evidence="24">
    <location>
        <begin position="21"/>
        <end position="1019"/>
    </location>
</feature>
<dbReference type="FunFam" id="3.30.200.20:FF:000292">
    <property type="entry name" value="Leucine-rich repeat receptor-like serine/threonine-protein kinase BAM1"/>
    <property type="match status" value="1"/>
</dbReference>
<accession>A0A5N6QTE0</accession>
<keyword evidence="8 23" id="KW-0812">Transmembrane</keyword>
<dbReference type="GO" id="GO:0048437">
    <property type="term" value="P:floral organ development"/>
    <property type="evidence" value="ECO:0007669"/>
    <property type="project" value="UniProtKB-ARBA"/>
</dbReference>
<dbReference type="SUPFAM" id="SSF52047">
    <property type="entry name" value="RNI-like"/>
    <property type="match status" value="1"/>
</dbReference>
<dbReference type="InterPro" id="IPR013210">
    <property type="entry name" value="LRR_N_plant-typ"/>
</dbReference>
<feature type="signal peptide" evidence="24">
    <location>
        <begin position="1"/>
        <end position="20"/>
    </location>
</feature>
<dbReference type="GO" id="GO:0004674">
    <property type="term" value="F:protein serine/threonine kinase activity"/>
    <property type="evidence" value="ECO:0007669"/>
    <property type="project" value="UniProtKB-KW"/>
</dbReference>
<proteinExistence type="inferred from homology"/>
<keyword evidence="27" id="KW-1185">Reference proteome</keyword>
<feature type="domain" description="Protein kinase" evidence="25">
    <location>
        <begin position="690"/>
        <end position="964"/>
    </location>
</feature>
<dbReference type="FunFam" id="1.10.510.10:FF:000201">
    <property type="entry name" value="Leucine-rich repeat receptor-like serine/threonine-protein kinase"/>
    <property type="match status" value="1"/>
</dbReference>
<evidence type="ECO:0000256" key="3">
    <source>
        <dbReference type="ARBA" id="ARBA00012513"/>
    </source>
</evidence>
<dbReference type="Pfam" id="PF23598">
    <property type="entry name" value="LRR_14"/>
    <property type="match status" value="1"/>
</dbReference>
<dbReference type="GO" id="GO:0033612">
    <property type="term" value="F:receptor serine/threonine kinase binding"/>
    <property type="evidence" value="ECO:0007669"/>
    <property type="project" value="UniProtKB-ARBA"/>
</dbReference>
<keyword evidence="5" id="KW-0723">Serine/threonine-protein kinase</keyword>
<evidence type="ECO:0000259" key="25">
    <source>
        <dbReference type="PROSITE" id="PS50011"/>
    </source>
</evidence>
<feature type="region of interest" description="Disordered" evidence="22">
    <location>
        <begin position="966"/>
        <end position="1019"/>
    </location>
</feature>
<comment type="similarity">
    <text evidence="2">Belongs to the protein kinase superfamily. Ser/Thr protein kinase family.</text>
</comment>
<dbReference type="Pfam" id="PF07714">
    <property type="entry name" value="PK_Tyr_Ser-Thr"/>
    <property type="match status" value="1"/>
</dbReference>
<keyword evidence="6" id="KW-0433">Leucine-rich repeat</keyword>
<comment type="catalytic activity">
    <reaction evidence="20">
        <text>L-seryl-[protein] + ATP = O-phospho-L-seryl-[protein] + ADP + H(+)</text>
        <dbReference type="Rhea" id="RHEA:17989"/>
        <dbReference type="Rhea" id="RHEA-COMP:9863"/>
        <dbReference type="Rhea" id="RHEA-COMP:11604"/>
        <dbReference type="ChEBI" id="CHEBI:15378"/>
        <dbReference type="ChEBI" id="CHEBI:29999"/>
        <dbReference type="ChEBI" id="CHEBI:30616"/>
        <dbReference type="ChEBI" id="CHEBI:83421"/>
        <dbReference type="ChEBI" id="CHEBI:456216"/>
        <dbReference type="EC" id="2.7.11.1"/>
    </reaction>
</comment>
<dbReference type="Pfam" id="PF08263">
    <property type="entry name" value="LRRNT_2"/>
    <property type="match status" value="1"/>
</dbReference>
<evidence type="ECO:0000256" key="2">
    <source>
        <dbReference type="ARBA" id="ARBA00008684"/>
    </source>
</evidence>
<evidence type="ECO:0000256" key="1">
    <source>
        <dbReference type="ARBA" id="ARBA00004251"/>
    </source>
</evidence>
<dbReference type="AlphaFoldDB" id="A0A5N6QTE0"/>
<comment type="function">
    <text evidence="21">Necessary for male gametophyte development, as well as ovule specification and function. Involved in cell-cell communication process required during early anther development, and regulating cell division and differentiation to organize cell layers. Required for the development of high-ordered vascular strands within the leaf and a correlated control of leaf shape, size and symmetry. May regulate the CLV1-dependent CLV3-mediated signaling in meristems maintenance.</text>
</comment>
<keyword evidence="4" id="KW-0217">Developmental protein</keyword>
<dbReference type="GO" id="GO:0005886">
    <property type="term" value="C:plasma membrane"/>
    <property type="evidence" value="ECO:0007669"/>
    <property type="project" value="UniProtKB-SubCell"/>
</dbReference>
<dbReference type="Gene3D" id="3.30.200.20">
    <property type="entry name" value="Phosphorylase Kinase, domain 1"/>
    <property type="match status" value="1"/>
</dbReference>
<evidence type="ECO:0000256" key="23">
    <source>
        <dbReference type="SAM" id="Phobius"/>
    </source>
</evidence>
<evidence type="ECO:0000256" key="7">
    <source>
        <dbReference type="ARBA" id="ARBA00022679"/>
    </source>
</evidence>
<dbReference type="PANTHER" id="PTHR48056:SF45">
    <property type="entry name" value="PROTEIN KINASE DOMAIN-CONTAINING PROTEIN"/>
    <property type="match status" value="1"/>
</dbReference>
<dbReference type="SMART" id="SM00369">
    <property type="entry name" value="LRR_TYP"/>
    <property type="match status" value="7"/>
</dbReference>
<evidence type="ECO:0000256" key="4">
    <source>
        <dbReference type="ARBA" id="ARBA00022473"/>
    </source>
</evidence>
<dbReference type="FunFam" id="3.80.10.10:FF:000570">
    <property type="entry name" value="Leucine-rich repeat receptor-like serine/threonine-protein kinase BAM1"/>
    <property type="match status" value="1"/>
</dbReference>
<evidence type="ECO:0000256" key="19">
    <source>
        <dbReference type="ARBA" id="ARBA00047899"/>
    </source>
</evidence>
<evidence type="ECO:0000256" key="18">
    <source>
        <dbReference type="ARBA" id="ARBA00023180"/>
    </source>
</evidence>
<dbReference type="FunFam" id="3.80.10.10:FF:000108">
    <property type="entry name" value="Leucine-rich repeat receptor-like serine/threonine-protein kinase BAM3"/>
    <property type="match status" value="1"/>
</dbReference>
<keyword evidence="11" id="KW-0547">Nucleotide-binding</keyword>
<keyword evidence="10" id="KW-0677">Repeat</keyword>
<name>A0A5N6QTE0_9ROSI</name>
<comment type="subcellular location">
    <subcellularLocation>
        <location evidence="1">Cell membrane</location>
        <topology evidence="1">Single-pass type I membrane protein</topology>
    </subcellularLocation>
</comment>
<keyword evidence="12" id="KW-0418">Kinase</keyword>
<dbReference type="InterPro" id="IPR000719">
    <property type="entry name" value="Prot_kinase_dom"/>
</dbReference>
<evidence type="ECO:0000256" key="14">
    <source>
        <dbReference type="ARBA" id="ARBA00022840"/>
    </source>
</evidence>
<dbReference type="OrthoDB" id="676979at2759"/>
<dbReference type="GO" id="GO:0030154">
    <property type="term" value="P:cell differentiation"/>
    <property type="evidence" value="ECO:0007669"/>
    <property type="project" value="UniProtKB-KW"/>
</dbReference>
<keyword evidence="18" id="KW-0325">Glycoprotein</keyword>
<evidence type="ECO:0000256" key="12">
    <source>
        <dbReference type="ARBA" id="ARBA00022777"/>
    </source>
</evidence>
<dbReference type="PROSITE" id="PS50011">
    <property type="entry name" value="PROTEIN_KINASE_DOM"/>
    <property type="match status" value="1"/>
</dbReference>
<evidence type="ECO:0000256" key="20">
    <source>
        <dbReference type="ARBA" id="ARBA00048679"/>
    </source>
</evidence>
<dbReference type="Gene3D" id="1.10.510.10">
    <property type="entry name" value="Transferase(Phosphotransferase) domain 1"/>
    <property type="match status" value="1"/>
</dbReference>
<evidence type="ECO:0000256" key="22">
    <source>
        <dbReference type="SAM" id="MobiDB-lite"/>
    </source>
</evidence>
<reference evidence="26 27" key="1">
    <citation type="submission" date="2019-06" db="EMBL/GenBank/DDBJ databases">
        <title>A chromosomal-level reference genome of Carpinus fangiana (Coryloideae, Betulaceae).</title>
        <authorList>
            <person name="Yang X."/>
            <person name="Wang Z."/>
            <person name="Zhang L."/>
            <person name="Hao G."/>
            <person name="Liu J."/>
            <person name="Yang Y."/>
        </authorList>
    </citation>
    <scope>NUCLEOTIDE SEQUENCE [LARGE SCALE GENOMIC DNA]</scope>
    <source>
        <strain evidence="26">Cfa_2016G</strain>
        <tissue evidence="26">Leaf</tissue>
    </source>
</reference>
<protein>
    <recommendedName>
        <fullName evidence="3">non-specific serine/threonine protein kinase</fullName>
        <ecNumber evidence="3">2.7.11.1</ecNumber>
    </recommendedName>
</protein>
<evidence type="ECO:0000256" key="16">
    <source>
        <dbReference type="ARBA" id="ARBA00023136"/>
    </source>
</evidence>
<dbReference type="InterPro" id="IPR050647">
    <property type="entry name" value="Plant_LRR-RLKs"/>
</dbReference>
<dbReference type="InterPro" id="IPR011009">
    <property type="entry name" value="Kinase-like_dom_sf"/>
</dbReference>
<keyword evidence="9 24" id="KW-0732">Signal</keyword>
<dbReference type="PROSITE" id="PS00108">
    <property type="entry name" value="PROTEIN_KINASE_ST"/>
    <property type="match status" value="1"/>
</dbReference>
<evidence type="ECO:0000256" key="10">
    <source>
        <dbReference type="ARBA" id="ARBA00022737"/>
    </source>
</evidence>
<dbReference type="InterPro" id="IPR001611">
    <property type="entry name" value="Leu-rich_rpt"/>
</dbReference>
<evidence type="ECO:0000256" key="9">
    <source>
        <dbReference type="ARBA" id="ARBA00022729"/>
    </source>
</evidence>
<dbReference type="SMART" id="SM00220">
    <property type="entry name" value="S_TKc"/>
    <property type="match status" value="1"/>
</dbReference>
<dbReference type="GO" id="GO:0010075">
    <property type="term" value="P:regulation of meristem growth"/>
    <property type="evidence" value="ECO:0007669"/>
    <property type="project" value="UniProtKB-ARBA"/>
</dbReference>
<dbReference type="PANTHER" id="PTHR48056">
    <property type="entry name" value="LRR RECEPTOR-LIKE SERINE/THREONINE-PROTEIN KINASE-RELATED"/>
    <property type="match status" value="1"/>
</dbReference>
<dbReference type="SUPFAM" id="SSF56112">
    <property type="entry name" value="Protein kinase-like (PK-like)"/>
    <property type="match status" value="1"/>
</dbReference>
<comment type="catalytic activity">
    <reaction evidence="19">
        <text>L-threonyl-[protein] + ATP = O-phospho-L-threonyl-[protein] + ADP + H(+)</text>
        <dbReference type="Rhea" id="RHEA:46608"/>
        <dbReference type="Rhea" id="RHEA-COMP:11060"/>
        <dbReference type="Rhea" id="RHEA-COMP:11605"/>
        <dbReference type="ChEBI" id="CHEBI:15378"/>
        <dbReference type="ChEBI" id="CHEBI:30013"/>
        <dbReference type="ChEBI" id="CHEBI:30616"/>
        <dbReference type="ChEBI" id="CHEBI:61977"/>
        <dbReference type="ChEBI" id="CHEBI:456216"/>
        <dbReference type="EC" id="2.7.11.1"/>
    </reaction>
</comment>
<keyword evidence="13" id="KW-0221">Differentiation</keyword>
<evidence type="ECO:0000256" key="17">
    <source>
        <dbReference type="ARBA" id="ARBA00023170"/>
    </source>
</evidence>
<dbReference type="SUPFAM" id="SSF52058">
    <property type="entry name" value="L domain-like"/>
    <property type="match status" value="1"/>
</dbReference>
<sequence length="1019" mass="110855">MQLLLLLFLLLHLQIHPISSGRVSEYRALLSVKSAITDDPQAALATWNASTSHCTWAHVTCDPSRRHVTALDLSEFNLTGALSPDLSHLRFLTNLSVAANQFSGPIPGELSSLSALRFLNLSNNIFNGTFPSTLARLKNLQVLDLYNNNMSGELPLTVTEMPNLRHLHLGGNFFSGRIPPQYGQWGFLEYLAVSGNELEGPIPPEIGNLTKLRELYIGYYNNYVGGIPPEIGNLSSLVRLDAANCELSGEIPPEIGKLKNLDTLFLQVNGLTGSLTVELGSLVSLKSMDLSNNMLTGEIPPSFAELKNLTLLNLFRNKLHGAIPEFIGDLPNLEVLQLWENNFTGSIPQELGKNGKLQNLDLSSNKLTGALPPNMCSGNRLQTLITLGNFLFGPIPELLGQCQSLNRIRMGQNFLNGSIPRGLLGLPELTQVELQDNYLTGGFPETDTISVSLGQITLSNNQLSGALPPCIGNFSGVQKLNLDGNRFSGPIPPQIGRLQQLSHVDFSHNKLSGPIAPEISQCKLLTFVDLSRNELAGEIPNEITAMRILNYLNLSRNNLVGSIPASIASMQSLTSVDFSFNNLSGLVPGTGQFSYFNSTSFQGNPDLCGPYLGPCKAGVANATRPAHQKGRLSPSLKLLLVSGLLVFSIAFAIVAILKARSLKKASEARAWKLTAFQRLDFTADDVLDCLKEDNIIGKGGAGIVYKGSMPNGENVAVKRLPAMSRGSSHDHGFNAEIQTLGKIRHRHIVRLLGFCSNHETNLLVYEYMPNGSLGEVLHGKKGGHLHWDTRYKIAVEAAKGLCYLHHDCSPLIVHRDVKSNNILLDSGFEAHVADFGLAKFLQDSGTSECMSAIAGSYGYIAPEYAYTLKVDEKSDVYSFGVVLLELITGRKPVGEFGDGVDIVQWVRKITDSNKEGVLKILDPRLPSVPLHEVMHVFYVAMLCVEEQAVERPTMREVVQILTELPKSPSKQGDTTYNTITDSSLSPATAVNSSSTTTTMDSKESQQPPPQSPPPDLLSI</sequence>
<dbReference type="Gene3D" id="3.80.10.10">
    <property type="entry name" value="Ribonuclease Inhibitor"/>
    <property type="match status" value="4"/>
</dbReference>
<dbReference type="InterPro" id="IPR003591">
    <property type="entry name" value="Leu-rich_rpt_typical-subtyp"/>
</dbReference>
<feature type="compositionally biased region" description="Polar residues" evidence="22">
    <location>
        <begin position="968"/>
        <end position="991"/>
    </location>
</feature>
<evidence type="ECO:0000256" key="11">
    <source>
        <dbReference type="ARBA" id="ARBA00022741"/>
    </source>
</evidence>
<keyword evidence="16 23" id="KW-0472">Membrane</keyword>
<gene>
    <name evidence="26" type="ORF">FH972_006806</name>
</gene>
<evidence type="ECO:0000256" key="8">
    <source>
        <dbReference type="ARBA" id="ARBA00022692"/>
    </source>
</evidence>
<organism evidence="26 27">
    <name type="scientific">Carpinus fangiana</name>
    <dbReference type="NCBI Taxonomy" id="176857"/>
    <lineage>
        <taxon>Eukaryota</taxon>
        <taxon>Viridiplantae</taxon>
        <taxon>Streptophyta</taxon>
        <taxon>Embryophyta</taxon>
        <taxon>Tracheophyta</taxon>
        <taxon>Spermatophyta</taxon>
        <taxon>Magnoliopsida</taxon>
        <taxon>eudicotyledons</taxon>
        <taxon>Gunneridae</taxon>
        <taxon>Pentapetalae</taxon>
        <taxon>rosids</taxon>
        <taxon>fabids</taxon>
        <taxon>Fagales</taxon>
        <taxon>Betulaceae</taxon>
        <taxon>Carpinus</taxon>
    </lineage>
</organism>
<dbReference type="Pfam" id="PF00560">
    <property type="entry name" value="LRR_1"/>
    <property type="match status" value="8"/>
</dbReference>
<dbReference type="GO" id="GO:0048229">
    <property type="term" value="P:gametophyte development"/>
    <property type="evidence" value="ECO:0007669"/>
    <property type="project" value="UniProtKB-ARBA"/>
</dbReference>
<dbReference type="InterPro" id="IPR032675">
    <property type="entry name" value="LRR_dom_sf"/>
</dbReference>
<dbReference type="EMBL" id="CM017322">
    <property type="protein sequence ID" value="KAE8010435.1"/>
    <property type="molecule type" value="Genomic_DNA"/>
</dbReference>
<evidence type="ECO:0000313" key="26">
    <source>
        <dbReference type="EMBL" id="KAE8010435.1"/>
    </source>
</evidence>
<dbReference type="EC" id="2.7.11.1" evidence="3"/>
<dbReference type="InterPro" id="IPR008271">
    <property type="entry name" value="Ser/Thr_kinase_AS"/>
</dbReference>
<evidence type="ECO:0000256" key="5">
    <source>
        <dbReference type="ARBA" id="ARBA00022527"/>
    </source>
</evidence>
<dbReference type="Proteomes" id="UP000327013">
    <property type="component" value="Chromosome 2"/>
</dbReference>
<dbReference type="InterPro" id="IPR001245">
    <property type="entry name" value="Ser-Thr/Tyr_kinase_cat_dom"/>
</dbReference>
<evidence type="ECO:0000256" key="24">
    <source>
        <dbReference type="SAM" id="SignalP"/>
    </source>
</evidence>
<keyword evidence="15 23" id="KW-1133">Transmembrane helix</keyword>
<keyword evidence="14" id="KW-0067">ATP-binding</keyword>
<dbReference type="InterPro" id="IPR055414">
    <property type="entry name" value="LRR_R13L4/SHOC2-like"/>
</dbReference>
<evidence type="ECO:0000256" key="6">
    <source>
        <dbReference type="ARBA" id="ARBA00022614"/>
    </source>
</evidence>
<evidence type="ECO:0000313" key="27">
    <source>
        <dbReference type="Proteomes" id="UP000327013"/>
    </source>
</evidence>
<evidence type="ECO:0000256" key="21">
    <source>
        <dbReference type="ARBA" id="ARBA00053482"/>
    </source>
</evidence>
<dbReference type="GO" id="GO:0009934">
    <property type="term" value="P:regulation of meristem structural organization"/>
    <property type="evidence" value="ECO:0007669"/>
    <property type="project" value="UniProtKB-ARBA"/>
</dbReference>
<feature type="transmembrane region" description="Helical" evidence="23">
    <location>
        <begin position="638"/>
        <end position="657"/>
    </location>
</feature>
<keyword evidence="7" id="KW-0808">Transferase</keyword>
<feature type="compositionally biased region" description="Pro residues" evidence="22">
    <location>
        <begin position="1006"/>
        <end position="1019"/>
    </location>
</feature>